<feature type="region of interest" description="Disordered" evidence="1">
    <location>
        <begin position="86"/>
        <end position="150"/>
    </location>
</feature>
<sequence>MVEADDANPFHRMGLHGLRAGFRLMWMCPARHCAGLWSLVLTDNAGQHAFEGGRLFVYAPATAESGAFLDTDVAVRTVDHPGQVRLADTGLLRSPACRGPLRRPRSPGPGPRRRLGDAPRAVSRPTSTARGCRPGSGAPSSTRAGRRPAP</sequence>
<evidence type="ECO:0000313" key="3">
    <source>
        <dbReference type="Proteomes" id="UP001501147"/>
    </source>
</evidence>
<gene>
    <name evidence="2" type="ORF">GCM10023329_50550</name>
</gene>
<protein>
    <submittedName>
        <fullName evidence="2">Uncharacterized protein</fullName>
    </submittedName>
</protein>
<keyword evidence="3" id="KW-1185">Reference proteome</keyword>
<proteinExistence type="predicted"/>
<comment type="caution">
    <text evidence="2">The sequence shown here is derived from an EMBL/GenBank/DDBJ whole genome shotgun (WGS) entry which is preliminary data.</text>
</comment>
<evidence type="ECO:0000313" key="2">
    <source>
        <dbReference type="EMBL" id="GAA4792476.1"/>
    </source>
</evidence>
<evidence type="ECO:0000256" key="1">
    <source>
        <dbReference type="SAM" id="MobiDB-lite"/>
    </source>
</evidence>
<organism evidence="2 3">
    <name type="scientific">Streptomyces sanyensis</name>
    <dbReference type="NCBI Taxonomy" id="568869"/>
    <lineage>
        <taxon>Bacteria</taxon>
        <taxon>Bacillati</taxon>
        <taxon>Actinomycetota</taxon>
        <taxon>Actinomycetes</taxon>
        <taxon>Kitasatosporales</taxon>
        <taxon>Streptomycetaceae</taxon>
        <taxon>Streptomyces</taxon>
    </lineage>
</organism>
<dbReference type="EMBL" id="BAABJV010000019">
    <property type="protein sequence ID" value="GAA4792476.1"/>
    <property type="molecule type" value="Genomic_DNA"/>
</dbReference>
<dbReference type="Proteomes" id="UP001501147">
    <property type="component" value="Unassembled WGS sequence"/>
</dbReference>
<accession>A0ABP9BB80</accession>
<reference evidence="3" key="1">
    <citation type="journal article" date="2019" name="Int. J. Syst. Evol. Microbiol.">
        <title>The Global Catalogue of Microorganisms (GCM) 10K type strain sequencing project: providing services to taxonomists for standard genome sequencing and annotation.</title>
        <authorList>
            <consortium name="The Broad Institute Genomics Platform"/>
            <consortium name="The Broad Institute Genome Sequencing Center for Infectious Disease"/>
            <person name="Wu L."/>
            <person name="Ma J."/>
        </authorList>
    </citation>
    <scope>NUCLEOTIDE SEQUENCE [LARGE SCALE GENOMIC DNA]</scope>
    <source>
        <strain evidence="3">JCM 18324</strain>
    </source>
</reference>
<name>A0ABP9BB80_9ACTN</name>